<feature type="transmembrane region" description="Helical" evidence="2">
    <location>
        <begin position="273"/>
        <end position="299"/>
    </location>
</feature>
<dbReference type="InterPro" id="IPR029058">
    <property type="entry name" value="AB_hydrolase_fold"/>
</dbReference>
<keyword evidence="2" id="KW-1133">Transmembrane helix</keyword>
<keyword evidence="2" id="KW-0812">Transmembrane</keyword>
<feature type="transmembrane region" description="Helical" evidence="2">
    <location>
        <begin position="83"/>
        <end position="101"/>
    </location>
</feature>
<dbReference type="SUPFAM" id="SSF53474">
    <property type="entry name" value="alpha/beta-Hydrolases"/>
    <property type="match status" value="1"/>
</dbReference>
<dbReference type="VEuPathDB" id="TriTrypDB:ADEAN_000318200"/>
<feature type="domain" description="Fungal lipase-type" evidence="3">
    <location>
        <begin position="579"/>
        <end position="642"/>
    </location>
</feature>
<evidence type="ECO:0000256" key="1">
    <source>
        <dbReference type="SAM" id="MobiDB-lite"/>
    </source>
</evidence>
<dbReference type="GO" id="GO:0006629">
    <property type="term" value="P:lipid metabolic process"/>
    <property type="evidence" value="ECO:0007669"/>
    <property type="project" value="InterPro"/>
</dbReference>
<dbReference type="AlphaFoldDB" id="A0A7G2C9Q3"/>
<dbReference type="Pfam" id="PF01764">
    <property type="entry name" value="Lipase_3"/>
    <property type="match status" value="1"/>
</dbReference>
<gene>
    <name evidence="4" type="ORF">ADEAN_000318200</name>
</gene>
<protein>
    <submittedName>
        <fullName evidence="4">Lipase (Class 3), putative</fullName>
    </submittedName>
</protein>
<keyword evidence="5" id="KW-1185">Reference proteome</keyword>
<feature type="compositionally biased region" description="Basic and acidic residues" evidence="1">
    <location>
        <begin position="10"/>
        <end position="20"/>
    </location>
</feature>
<organism evidence="4 5">
    <name type="scientific">Angomonas deanei</name>
    <dbReference type="NCBI Taxonomy" id="59799"/>
    <lineage>
        <taxon>Eukaryota</taxon>
        <taxon>Discoba</taxon>
        <taxon>Euglenozoa</taxon>
        <taxon>Kinetoplastea</taxon>
        <taxon>Metakinetoplastina</taxon>
        <taxon>Trypanosomatida</taxon>
        <taxon>Trypanosomatidae</taxon>
        <taxon>Strigomonadinae</taxon>
        <taxon>Angomonas</taxon>
    </lineage>
</organism>
<feature type="region of interest" description="Disordered" evidence="1">
    <location>
        <begin position="1"/>
        <end position="20"/>
    </location>
</feature>
<feature type="transmembrane region" description="Helical" evidence="2">
    <location>
        <begin position="113"/>
        <end position="132"/>
    </location>
</feature>
<dbReference type="InterPro" id="IPR002921">
    <property type="entry name" value="Fungal_lipase-type"/>
</dbReference>
<dbReference type="EMBL" id="LR877149">
    <property type="protein sequence ID" value="CAD2215724.1"/>
    <property type="molecule type" value="Genomic_DNA"/>
</dbReference>
<dbReference type="Proteomes" id="UP000515908">
    <property type="component" value="Chromosome 05"/>
</dbReference>
<evidence type="ECO:0000259" key="3">
    <source>
        <dbReference type="Pfam" id="PF01764"/>
    </source>
</evidence>
<accession>A0A7G2C9Q3</accession>
<sequence>MSPPSFDASRSQEGEVAREDSGMPDGYKFFVYVEDNWWEKNIHLMRYIGFVMAVVFSILYGFLRGAVYGLTSFVLTLIYLNVPHQFAYATLSITFGLLNIVRSCHWLHRHRDAVYPFLALLAPYQVILIYSFYYFRHHFLTCLVLVPVNALLISRTIDLVREFDVTARGCVRWYDENHNILPPSLSTLLEDSYEKKHEHVDVVSLDLAIDLKNKQIRYADGRIVQLRRVQVIPYGNSKYYLYSRAFYAYAVPKLLSMQSPGYLSGARFRTARVVLRGITFTFLVVFAIIVSGMILQAAFPFSRPLPVRVEVPEDYSKLTLDHIVVHLDLFSSDYVEPKNSSSTEDLVSRWFGNKRTNHWDTVEPGDLYPHLCTREYHGTSVFEISLLSAAPYLFNREEVETLLRFMNRHLGSDWSLRPRHGAACKYGDSNHAPTGWAGFYDIYSKSRDLSVIAIRGTDLSSFTDFLIDVNMFFETVLYQVLTSVIPGAAIIPPDLVSDMIRLVSIPPSDSVYDLSTAYYANPTPKRYKEDPRRETWAQLTQSRNESLRFCRQNNYHRDFFADVYNHVVYIGSQRDHPGHVLITGHSLGGAVAAVLASQLEVPAVLFSAPGIVLSRKKFNVELRALQKYVLTIVQSNDIVPMMGSHGGEVQHMECLAQTKELCHAMEFIIGSLWRSCESIRNKYPSLKKVL</sequence>
<proteinExistence type="predicted"/>
<evidence type="ECO:0000313" key="5">
    <source>
        <dbReference type="Proteomes" id="UP000515908"/>
    </source>
</evidence>
<evidence type="ECO:0000256" key="2">
    <source>
        <dbReference type="SAM" id="Phobius"/>
    </source>
</evidence>
<dbReference type="Gene3D" id="3.40.50.1820">
    <property type="entry name" value="alpha/beta hydrolase"/>
    <property type="match status" value="1"/>
</dbReference>
<name>A0A7G2C9Q3_9TRYP</name>
<evidence type="ECO:0000313" key="4">
    <source>
        <dbReference type="EMBL" id="CAD2215724.1"/>
    </source>
</evidence>
<keyword evidence="2" id="KW-0472">Membrane</keyword>
<reference evidence="4 5" key="1">
    <citation type="submission" date="2020-08" db="EMBL/GenBank/DDBJ databases">
        <authorList>
            <person name="Newling K."/>
            <person name="Davey J."/>
            <person name="Forrester S."/>
        </authorList>
    </citation>
    <scope>NUCLEOTIDE SEQUENCE [LARGE SCALE GENOMIC DNA]</scope>
    <source>
        <strain evidence="5">Crithidia deanei Carvalho (ATCC PRA-265)</strain>
    </source>
</reference>
<feature type="transmembrane region" description="Helical" evidence="2">
    <location>
        <begin position="44"/>
        <end position="63"/>
    </location>
</feature>